<keyword evidence="5" id="KW-1185">Reference proteome</keyword>
<dbReference type="InterPro" id="IPR036388">
    <property type="entry name" value="WH-like_DNA-bd_sf"/>
</dbReference>
<comment type="caution">
    <text evidence="4">The sequence shown here is derived from an EMBL/GenBank/DDBJ whole genome shotgun (WGS) entry which is preliminary data.</text>
</comment>
<protein>
    <submittedName>
        <fullName evidence="4">GntR family transcriptional regulator</fullName>
    </submittedName>
</protein>
<dbReference type="RefSeq" id="WP_185659463.1">
    <property type="nucleotide sequence ID" value="NZ_CAWPOO010000006.1"/>
</dbReference>
<name>A0A7X1B4R7_9BACT</name>
<evidence type="ECO:0000256" key="1">
    <source>
        <dbReference type="PIRNR" id="PIRNR012524"/>
    </source>
</evidence>
<dbReference type="PANTHER" id="PTHR37296">
    <property type="entry name" value="CONSERVED VIRULENCE FACTOR B"/>
    <property type="match status" value="1"/>
</dbReference>
<evidence type="ECO:0000313" key="4">
    <source>
        <dbReference type="EMBL" id="MBC2605592.1"/>
    </source>
</evidence>
<evidence type="ECO:0000259" key="2">
    <source>
        <dbReference type="Pfam" id="PF13509"/>
    </source>
</evidence>
<dbReference type="PANTHER" id="PTHR37296:SF1">
    <property type="entry name" value="CONSERVED VIRULENCE FACTOR B"/>
    <property type="match status" value="1"/>
</dbReference>
<organism evidence="4 5">
    <name type="scientific">Pelagicoccus albus</name>
    <dbReference type="NCBI Taxonomy" id="415222"/>
    <lineage>
        <taxon>Bacteria</taxon>
        <taxon>Pseudomonadati</taxon>
        <taxon>Verrucomicrobiota</taxon>
        <taxon>Opitutia</taxon>
        <taxon>Puniceicoccales</taxon>
        <taxon>Pelagicoccaceae</taxon>
        <taxon>Pelagicoccus</taxon>
    </lineage>
</organism>
<dbReference type="InterPro" id="IPR012340">
    <property type="entry name" value="NA-bd_OB-fold"/>
</dbReference>
<sequence>MAELGKRNTLSILNESPHGLYLDGGELGDILLPNAYVPKGVTPNSKIPVFIYLDSEDRLVATTETPLAEVDQFAALKVLEVHDKMGAFLDWGLSKDLLLPFREQKGRVRVGDTRVVRIYVDEASGRIVASEKHARFLSKYRAAYKPQEQVDLIVIGETPLGYKALINSSHIGLLYDNELSEPLNVGDQFKGYINKIRPDGAIDLRRDASGYSRVGPLAERIIEELKNGDGFLGLDDRSPPEQIRETFDVSKKAFKQALGSLYKQRLIQFVDGGVELIKK</sequence>
<dbReference type="InterPro" id="IPR040764">
    <property type="entry name" value="CvfB_WH"/>
</dbReference>
<dbReference type="Gene3D" id="2.40.50.140">
    <property type="entry name" value="Nucleic acid-binding proteins"/>
    <property type="match status" value="1"/>
</dbReference>
<dbReference type="InterPro" id="IPR014464">
    <property type="entry name" value="CvfB_fam"/>
</dbReference>
<comment type="similarity">
    <text evidence="1">Belongs to the CvfB family.</text>
</comment>
<dbReference type="AlphaFoldDB" id="A0A7X1B4R7"/>
<reference evidence="4 5" key="1">
    <citation type="submission" date="2020-07" db="EMBL/GenBank/DDBJ databases">
        <authorList>
            <person name="Feng X."/>
        </authorList>
    </citation>
    <scope>NUCLEOTIDE SEQUENCE [LARGE SCALE GENOMIC DNA]</scope>
    <source>
        <strain evidence="4 5">JCM23202</strain>
    </source>
</reference>
<feature type="domain" description="Conserved virulence factor B-like winged helix" evidence="3">
    <location>
        <begin position="219"/>
        <end position="276"/>
    </location>
</feature>
<evidence type="ECO:0000259" key="3">
    <source>
        <dbReference type="Pfam" id="PF17783"/>
    </source>
</evidence>
<dbReference type="Gene3D" id="1.10.10.10">
    <property type="entry name" value="Winged helix-like DNA-binding domain superfamily/Winged helix DNA-binding domain"/>
    <property type="match status" value="1"/>
</dbReference>
<dbReference type="Pfam" id="PF13509">
    <property type="entry name" value="S1_2"/>
    <property type="match status" value="1"/>
</dbReference>
<dbReference type="EMBL" id="JACHVC010000006">
    <property type="protein sequence ID" value="MBC2605592.1"/>
    <property type="molecule type" value="Genomic_DNA"/>
</dbReference>
<dbReference type="Pfam" id="PF17783">
    <property type="entry name" value="WHD_CvfB"/>
    <property type="match status" value="1"/>
</dbReference>
<gene>
    <name evidence="4" type="ORF">H5P27_06000</name>
</gene>
<proteinExistence type="inferred from homology"/>
<dbReference type="InterPro" id="IPR039566">
    <property type="entry name" value="CvfB_S1_st"/>
</dbReference>
<evidence type="ECO:0000313" key="5">
    <source>
        <dbReference type="Proteomes" id="UP000526501"/>
    </source>
</evidence>
<dbReference type="PIRSF" id="PIRSF012524">
    <property type="entry name" value="YitL_S1"/>
    <property type="match status" value="1"/>
</dbReference>
<accession>A0A7X1B4R7</accession>
<feature type="domain" description="Conserved virulence factor B first S1" evidence="2">
    <location>
        <begin position="4"/>
        <end position="63"/>
    </location>
</feature>
<dbReference type="Proteomes" id="UP000526501">
    <property type="component" value="Unassembled WGS sequence"/>
</dbReference>